<evidence type="ECO:0000313" key="1">
    <source>
        <dbReference type="EMBL" id="BAL56615.1"/>
    </source>
</evidence>
<sequence>MRPPNPYNYNLPVEPEMFFGRDADVETLVRSLTGAPGDSFALVGGRRMGKTSLLEALKRALTGPVHHLLPVPVLLDMSGEQVDSLPAFFRAVVGEAEEALADRLGCPPEAPGWDETRPPVKVFERWLRACNEAVMGREGRGLRLVLLLDECEQIVGGPWTPDLYSGLRALLVGEATRLHLKVVMAGSHRFLAQYLMHHLWEQGLERATPEEVRRLAARFPHERDDFRVWAEGLGDSGCRVYGLLVRAGC</sequence>
<reference evidence="1" key="2">
    <citation type="journal article" date="2012" name="PLoS ONE">
        <title>A Deeply Branching Thermophilic Bacterium with an Ancient Acetyl-CoA Pathway Dominates a Subsurface Ecosystem.</title>
        <authorList>
            <person name="Takami H."/>
            <person name="Noguchi H."/>
            <person name="Takaki Y."/>
            <person name="Uchiyama I."/>
            <person name="Toyoda A."/>
            <person name="Nishi S."/>
            <person name="Chee G.-J."/>
            <person name="Arai W."/>
            <person name="Nunoura T."/>
            <person name="Itoh T."/>
            <person name="Hattori M."/>
            <person name="Takai K."/>
        </authorList>
    </citation>
    <scope>NUCLEOTIDE SEQUENCE</scope>
</reference>
<accession>H5SKC9</accession>
<gene>
    <name evidence="1" type="ORF">HGMM_F41E03C26</name>
</gene>
<name>H5SKC9_9ZZZZ</name>
<evidence type="ECO:0008006" key="2">
    <source>
        <dbReference type="Google" id="ProtNLM"/>
    </source>
</evidence>
<dbReference type="EMBL" id="AP011753">
    <property type="protein sequence ID" value="BAL56615.1"/>
    <property type="molecule type" value="Genomic_DNA"/>
</dbReference>
<proteinExistence type="predicted"/>
<reference evidence="1" key="1">
    <citation type="journal article" date="2005" name="Environ. Microbiol.">
        <title>Genetic and functional properties of uncultivated thermophilic crenarchaeotes from a subsurface gold mine as revealed by analysis of genome fragments.</title>
        <authorList>
            <person name="Nunoura T."/>
            <person name="Hirayama H."/>
            <person name="Takami H."/>
            <person name="Oida H."/>
            <person name="Nishi S."/>
            <person name="Shimamura S."/>
            <person name="Suzuki Y."/>
            <person name="Inagaki F."/>
            <person name="Takai K."/>
            <person name="Nealson K.H."/>
            <person name="Horikoshi K."/>
        </authorList>
    </citation>
    <scope>NUCLEOTIDE SEQUENCE</scope>
</reference>
<dbReference type="InterPro" id="IPR027417">
    <property type="entry name" value="P-loop_NTPase"/>
</dbReference>
<protein>
    <recommendedName>
        <fullName evidence="2">ATPase domain-containing protein</fullName>
    </recommendedName>
</protein>
<dbReference type="Gene3D" id="3.40.50.300">
    <property type="entry name" value="P-loop containing nucleotide triphosphate hydrolases"/>
    <property type="match status" value="1"/>
</dbReference>
<dbReference type="AlphaFoldDB" id="H5SKC9"/>
<dbReference type="SUPFAM" id="SSF52540">
    <property type="entry name" value="P-loop containing nucleoside triphosphate hydrolases"/>
    <property type="match status" value="1"/>
</dbReference>
<organism evidence="1">
    <name type="scientific">uncultured prokaryote</name>
    <dbReference type="NCBI Taxonomy" id="198431"/>
    <lineage>
        <taxon>unclassified sequences</taxon>
        <taxon>environmental samples</taxon>
    </lineage>
</organism>